<evidence type="ECO:0000256" key="4">
    <source>
        <dbReference type="ARBA" id="ARBA00022833"/>
    </source>
</evidence>
<evidence type="ECO:0000256" key="1">
    <source>
        <dbReference type="ARBA" id="ARBA00004123"/>
    </source>
</evidence>
<evidence type="ECO:0000256" key="10">
    <source>
        <dbReference type="SAM" id="MobiDB-lite"/>
    </source>
</evidence>
<keyword evidence="5" id="KW-0805">Transcription regulation</keyword>
<feature type="region of interest" description="Disordered" evidence="10">
    <location>
        <begin position="548"/>
        <end position="572"/>
    </location>
</feature>
<dbReference type="EMBL" id="GECZ01027774">
    <property type="protein sequence ID" value="JAS41995.1"/>
    <property type="molecule type" value="Transcribed_RNA"/>
</dbReference>
<gene>
    <name evidence="13" type="ORF">g.19128</name>
</gene>
<dbReference type="Gene3D" id="3.40.1800.20">
    <property type="match status" value="1"/>
</dbReference>
<dbReference type="SUPFAM" id="SSF57716">
    <property type="entry name" value="Glucocorticoid receptor-like (DNA-binding domain)"/>
    <property type="match status" value="2"/>
</dbReference>
<dbReference type="Gene3D" id="3.30.50.10">
    <property type="entry name" value="Erythroid Transcription Factor GATA-1, subunit A"/>
    <property type="match status" value="1"/>
</dbReference>
<feature type="region of interest" description="Disordered" evidence="10">
    <location>
        <begin position="114"/>
        <end position="177"/>
    </location>
</feature>
<evidence type="ECO:0000256" key="5">
    <source>
        <dbReference type="ARBA" id="ARBA00023015"/>
    </source>
</evidence>
<evidence type="ECO:0000256" key="2">
    <source>
        <dbReference type="ARBA" id="ARBA00022723"/>
    </source>
</evidence>
<dbReference type="GO" id="GO:0000981">
    <property type="term" value="F:DNA-binding transcription factor activity, RNA polymerase II-specific"/>
    <property type="evidence" value="ECO:0007669"/>
    <property type="project" value="TreeGrafter"/>
</dbReference>
<dbReference type="FunFam" id="3.30.50.10:FF:000002">
    <property type="entry name" value="Gata transcription factor gatad"/>
    <property type="match status" value="1"/>
</dbReference>
<dbReference type="PRINTS" id="PR00619">
    <property type="entry name" value="GATAZNFINGER"/>
</dbReference>
<protein>
    <recommendedName>
        <fullName evidence="14">GATA-type domain-containing protein</fullName>
    </recommendedName>
</protein>
<evidence type="ECO:0000256" key="6">
    <source>
        <dbReference type="ARBA" id="ARBA00023163"/>
    </source>
</evidence>
<dbReference type="InterPro" id="IPR039355">
    <property type="entry name" value="Transcription_factor_GATA"/>
</dbReference>
<dbReference type="GO" id="GO:0005634">
    <property type="term" value="C:nucleus"/>
    <property type="evidence" value="ECO:0007669"/>
    <property type="project" value="UniProtKB-SubCell"/>
</dbReference>
<evidence type="ECO:0000256" key="7">
    <source>
        <dbReference type="ARBA" id="ARBA00023242"/>
    </source>
</evidence>
<dbReference type="SMART" id="SM00868">
    <property type="entry name" value="zf-AD"/>
    <property type="match status" value="1"/>
</dbReference>
<dbReference type="InterPro" id="IPR013088">
    <property type="entry name" value="Znf_NHR/GATA"/>
</dbReference>
<dbReference type="InterPro" id="IPR012934">
    <property type="entry name" value="Znf_AD"/>
</dbReference>
<keyword evidence="7" id="KW-0539">Nucleus</keyword>
<dbReference type="GO" id="GO:0045165">
    <property type="term" value="P:cell fate commitment"/>
    <property type="evidence" value="ECO:0007669"/>
    <property type="project" value="TreeGrafter"/>
</dbReference>
<proteinExistence type="predicted"/>
<evidence type="ECO:0000256" key="3">
    <source>
        <dbReference type="ARBA" id="ARBA00022771"/>
    </source>
</evidence>
<evidence type="ECO:0000256" key="8">
    <source>
        <dbReference type="PROSITE-ProRule" id="PRU00094"/>
    </source>
</evidence>
<dbReference type="GO" id="GO:0045944">
    <property type="term" value="P:positive regulation of transcription by RNA polymerase II"/>
    <property type="evidence" value="ECO:0007669"/>
    <property type="project" value="TreeGrafter"/>
</dbReference>
<feature type="region of interest" description="Disordered" evidence="10">
    <location>
        <begin position="215"/>
        <end position="254"/>
    </location>
</feature>
<feature type="compositionally biased region" description="Polar residues" evidence="10">
    <location>
        <begin position="318"/>
        <end position="338"/>
    </location>
</feature>
<reference evidence="13" key="1">
    <citation type="submission" date="2015-11" db="EMBL/GenBank/DDBJ databases">
        <title>De novo transcriptome assembly of four potential Pierce s Disease insect vectors from Arizona vineyards.</title>
        <authorList>
            <person name="Tassone E.E."/>
        </authorList>
    </citation>
    <scope>NUCLEOTIDE SEQUENCE</scope>
</reference>
<evidence type="ECO:0000259" key="11">
    <source>
        <dbReference type="PROSITE" id="PS50114"/>
    </source>
</evidence>
<sequence>MSEIPSKFYKLCRLCLSASGVRLSIFDDASTQKNYPLKIMTCLSILVSEHDMLPTMICQHCTFKLDMMYEFREASRKSEMILKRYLANSDYGSSDALVSLQEYLNCMEVLSNPPLKSESAGTSSRADREQEIKPDRDIKSECDFKTEKRREEPMEEDEEERSTEMLNGYSDSDSDDEGQLRIAEEENYMPSEDRSKSVKAVNRLIYYLQNYNKVKQEQDDMSDDDSHYEETSHSEIKNEPEHSSSPTSCPKSEANSLLRSLMSGAPHSGRYGTDNDILANRTNFLAHYNSTSNGESRSARGRRKQSCPLRATELAFRSHSQPHTVHNGSLNGKGSVTITPLEPEPELELEPEPEPQPQSQNNISRLLEAASYTERRAAAQRESPIINTDEDIEEVDLDDNAQAWCGTTIFKTNSSGTPRQPSLAKRMDLQCSNCGTRTTTIWRRNPLGEMVCNACGLYFKLHNINRPATMRRDTIHTRRRRPRGDKRTKAGKNNTLPPASTHTSEAGSSGNNSGGNSGSEECDDMLVALRRQIQPHLMLAALQQSTNFQRPTASPPPVVSPVRNFTRETSPNEAPLNLSCGLARMLYESMLRTHASLMGRPRATFDLS</sequence>
<evidence type="ECO:0008006" key="14">
    <source>
        <dbReference type="Google" id="ProtNLM"/>
    </source>
</evidence>
<feature type="binding site" evidence="9">
    <location>
        <position position="15"/>
    </location>
    <ligand>
        <name>Zn(2+)</name>
        <dbReference type="ChEBI" id="CHEBI:29105"/>
    </ligand>
</feature>
<name>A0A1B6EVJ1_9HEMI</name>
<dbReference type="AlphaFoldDB" id="A0A1B6EVJ1"/>
<feature type="binding site" evidence="9">
    <location>
        <position position="61"/>
    </location>
    <ligand>
        <name>Zn(2+)</name>
        <dbReference type="ChEBI" id="CHEBI:29105"/>
    </ligand>
</feature>
<feature type="domain" description="GATA-type" evidence="11">
    <location>
        <begin position="425"/>
        <end position="478"/>
    </location>
</feature>
<keyword evidence="3 8" id="KW-0863">Zinc-finger</keyword>
<evidence type="ECO:0000313" key="13">
    <source>
        <dbReference type="EMBL" id="JAS41995.1"/>
    </source>
</evidence>
<evidence type="ECO:0000256" key="9">
    <source>
        <dbReference type="PROSITE-ProRule" id="PRU01263"/>
    </source>
</evidence>
<dbReference type="Pfam" id="PF00320">
    <property type="entry name" value="GATA"/>
    <property type="match status" value="1"/>
</dbReference>
<dbReference type="Pfam" id="PF07776">
    <property type="entry name" value="zf-AD"/>
    <property type="match status" value="1"/>
</dbReference>
<dbReference type="CDD" id="cd00202">
    <property type="entry name" value="ZnF_GATA"/>
    <property type="match status" value="1"/>
</dbReference>
<feature type="domain" description="ZAD" evidence="12">
    <location>
        <begin position="10"/>
        <end position="85"/>
    </location>
</feature>
<feature type="compositionally biased region" description="Basic and acidic residues" evidence="10">
    <location>
        <begin position="215"/>
        <end position="242"/>
    </location>
</feature>
<dbReference type="GO" id="GO:0000978">
    <property type="term" value="F:RNA polymerase II cis-regulatory region sequence-specific DNA binding"/>
    <property type="evidence" value="ECO:0007669"/>
    <property type="project" value="TreeGrafter"/>
</dbReference>
<feature type="compositionally biased region" description="Basic and acidic residues" evidence="10">
    <location>
        <begin position="125"/>
        <end position="152"/>
    </location>
</feature>
<feature type="binding site" evidence="9">
    <location>
        <position position="58"/>
    </location>
    <ligand>
        <name>Zn(2+)</name>
        <dbReference type="ChEBI" id="CHEBI:29105"/>
    </ligand>
</feature>
<feature type="region of interest" description="Disordered" evidence="10">
    <location>
        <begin position="470"/>
        <end position="521"/>
    </location>
</feature>
<feature type="region of interest" description="Disordered" evidence="10">
    <location>
        <begin position="315"/>
        <end position="360"/>
    </location>
</feature>
<dbReference type="PROSITE" id="PS00344">
    <property type="entry name" value="GATA_ZN_FINGER_1"/>
    <property type="match status" value="1"/>
</dbReference>
<dbReference type="InterPro" id="IPR000679">
    <property type="entry name" value="Znf_GATA"/>
</dbReference>
<keyword evidence="6" id="KW-0804">Transcription</keyword>
<accession>A0A1B6EVJ1</accession>
<dbReference type="GO" id="GO:0000122">
    <property type="term" value="P:negative regulation of transcription by RNA polymerase II"/>
    <property type="evidence" value="ECO:0007669"/>
    <property type="project" value="TreeGrafter"/>
</dbReference>
<feature type="compositionally biased region" description="Acidic residues" evidence="10">
    <location>
        <begin position="343"/>
        <end position="353"/>
    </location>
</feature>
<dbReference type="PROSITE" id="PS51915">
    <property type="entry name" value="ZAD"/>
    <property type="match status" value="1"/>
</dbReference>
<feature type="compositionally biased region" description="Polar residues" evidence="10">
    <location>
        <begin position="243"/>
        <end position="254"/>
    </location>
</feature>
<comment type="subcellular location">
    <subcellularLocation>
        <location evidence="1">Nucleus</location>
    </subcellularLocation>
</comment>
<keyword evidence="2 9" id="KW-0479">Metal-binding</keyword>
<dbReference type="PANTHER" id="PTHR10071">
    <property type="entry name" value="TRANSCRIPTION FACTOR GATA FAMILY MEMBER"/>
    <property type="match status" value="1"/>
</dbReference>
<dbReference type="GO" id="GO:0008270">
    <property type="term" value="F:zinc ion binding"/>
    <property type="evidence" value="ECO:0007669"/>
    <property type="project" value="UniProtKB-UniRule"/>
</dbReference>
<feature type="compositionally biased region" description="Polar residues" evidence="10">
    <location>
        <begin position="491"/>
        <end position="506"/>
    </location>
</feature>
<dbReference type="PANTHER" id="PTHR10071:SF337">
    <property type="entry name" value="GATA-BINDING FACTOR A"/>
    <property type="match status" value="1"/>
</dbReference>
<dbReference type="SMART" id="SM00401">
    <property type="entry name" value="ZnF_GATA"/>
    <property type="match status" value="1"/>
</dbReference>
<feature type="binding site" evidence="9">
    <location>
        <position position="12"/>
    </location>
    <ligand>
        <name>Zn(2+)</name>
        <dbReference type="ChEBI" id="CHEBI:29105"/>
    </ligand>
</feature>
<dbReference type="PROSITE" id="PS50114">
    <property type="entry name" value="GATA_ZN_FINGER_2"/>
    <property type="match status" value="1"/>
</dbReference>
<evidence type="ECO:0000259" key="12">
    <source>
        <dbReference type="PROSITE" id="PS51915"/>
    </source>
</evidence>
<feature type="compositionally biased region" description="Basic residues" evidence="10">
    <location>
        <begin position="477"/>
        <end position="490"/>
    </location>
</feature>
<organism evidence="13">
    <name type="scientific">Cuerna arida</name>
    <dbReference type="NCBI Taxonomy" id="1464854"/>
    <lineage>
        <taxon>Eukaryota</taxon>
        <taxon>Metazoa</taxon>
        <taxon>Ecdysozoa</taxon>
        <taxon>Arthropoda</taxon>
        <taxon>Hexapoda</taxon>
        <taxon>Insecta</taxon>
        <taxon>Pterygota</taxon>
        <taxon>Neoptera</taxon>
        <taxon>Paraneoptera</taxon>
        <taxon>Hemiptera</taxon>
        <taxon>Auchenorrhyncha</taxon>
        <taxon>Membracoidea</taxon>
        <taxon>Cicadellidae</taxon>
        <taxon>Cicadellinae</taxon>
        <taxon>Proconiini</taxon>
        <taxon>Cuerna</taxon>
    </lineage>
</organism>
<keyword evidence="4 9" id="KW-0862">Zinc</keyword>